<dbReference type="Gene3D" id="3.40.50.2300">
    <property type="match status" value="2"/>
</dbReference>
<evidence type="ECO:0000259" key="9">
    <source>
        <dbReference type="PROSITE" id="PS50109"/>
    </source>
</evidence>
<dbReference type="InterPro" id="IPR004358">
    <property type="entry name" value="Sig_transdc_His_kin-like_C"/>
</dbReference>
<keyword evidence="8" id="KW-0472">Membrane</keyword>
<keyword evidence="15" id="KW-1185">Reference proteome</keyword>
<feature type="transmembrane region" description="Helical" evidence="8">
    <location>
        <begin position="468"/>
        <end position="491"/>
    </location>
</feature>
<feature type="domain" description="HAMP" evidence="13">
    <location>
        <begin position="488"/>
        <end position="540"/>
    </location>
</feature>
<feature type="transmembrane region" description="Helical" evidence="8">
    <location>
        <begin position="139"/>
        <end position="157"/>
    </location>
</feature>
<evidence type="ECO:0000259" key="13">
    <source>
        <dbReference type="PROSITE" id="PS50885"/>
    </source>
</evidence>
<dbReference type="InterPro" id="IPR003594">
    <property type="entry name" value="HATPase_dom"/>
</dbReference>
<evidence type="ECO:0000313" key="15">
    <source>
        <dbReference type="Proteomes" id="UP000758856"/>
    </source>
</evidence>
<evidence type="ECO:0000313" key="14">
    <source>
        <dbReference type="EMBL" id="MBM7853351.1"/>
    </source>
</evidence>
<feature type="transmembrane region" description="Helical" evidence="8">
    <location>
        <begin position="79"/>
        <end position="96"/>
    </location>
</feature>
<reference evidence="14 15" key="1">
    <citation type="submission" date="2021-01" db="EMBL/GenBank/DDBJ databases">
        <title>Genomic Encyclopedia of Type Strains, Phase IV (KMG-IV): sequencing the most valuable type-strain genomes for metagenomic binning, comparative biology and taxonomic classification.</title>
        <authorList>
            <person name="Goeker M."/>
        </authorList>
    </citation>
    <scope>NUCLEOTIDE SEQUENCE [LARGE SCALE GENOMIC DNA]</scope>
    <source>
        <strain evidence="14 15">DSM 6130</strain>
    </source>
</reference>
<dbReference type="InterPro" id="IPR036890">
    <property type="entry name" value="HATPase_C_sf"/>
</dbReference>
<dbReference type="PANTHER" id="PTHR43047">
    <property type="entry name" value="TWO-COMPONENT HISTIDINE PROTEIN KINASE"/>
    <property type="match status" value="1"/>
</dbReference>
<keyword evidence="5" id="KW-0808">Transferase</keyword>
<dbReference type="InterPro" id="IPR013656">
    <property type="entry name" value="PAS_4"/>
</dbReference>
<dbReference type="InterPro" id="IPR001789">
    <property type="entry name" value="Sig_transdc_resp-reg_receiver"/>
</dbReference>
<dbReference type="SUPFAM" id="SSF55874">
    <property type="entry name" value="ATPase domain of HSP90 chaperone/DNA topoisomerase II/histidine kinase"/>
    <property type="match status" value="1"/>
</dbReference>
<dbReference type="SMART" id="SM00448">
    <property type="entry name" value="REC"/>
    <property type="match status" value="2"/>
</dbReference>
<evidence type="ECO:0000259" key="10">
    <source>
        <dbReference type="PROSITE" id="PS50110"/>
    </source>
</evidence>
<dbReference type="SMART" id="SM00387">
    <property type="entry name" value="HATPase_c"/>
    <property type="match status" value="1"/>
</dbReference>
<dbReference type="Pfam" id="PF02518">
    <property type="entry name" value="HATPase_c"/>
    <property type="match status" value="1"/>
</dbReference>
<dbReference type="NCBIfam" id="TIGR00229">
    <property type="entry name" value="sensory_box"/>
    <property type="match status" value="1"/>
</dbReference>
<dbReference type="SUPFAM" id="SSF55785">
    <property type="entry name" value="PYP-like sensor domain (PAS domain)"/>
    <property type="match status" value="1"/>
</dbReference>
<sequence length="1163" mass="121716">MSSRSLPMKPRHWAAGACAAAAGLIAALSGLNTVLGWPTPQTAALASASGAAWVDGALVALAAACVAVYAPIPSFQRAGAVLASLVAVGVLAHVLAAASSSGAGGGELASAPVAAVLCTALALALANVGSSLVENLRQAFRIVGVAIAVFALALYAMKPAALAAVTGFGEVSLPSAAALALLHLAIGLARQSSTLRWRIAPVGVLALTPLAALTVYFASAERDIALKQAETRLAGLARLGVEQQDAVIEQVRRTLVFLARFPEIRTPGPACDATVARFASLNGLTSSLFVVSRSGEVLCAPRRSGRPISLGDRDYVREAFSTQSFTVSGYIVTRVQSRASIAVVQPLLLPGGATVLVGAIINLEALGDPLDRLAVGGEREAVLTLVDKDGVVIARRPDDRDQIGARAFARAPADMLTTRRAAFEAPGDGGEPFVFVVRPLAFSGGRVIVGLPKREIVEPVDARMNRRLGLISALLAASVALGVFGAEMLVLRPVRRLTAYAQRLQGDEPDDRSLAGARGEIGMLSRALAATAAAIRDRERRLVEAEALFRGLFDHSPDSKAVLRVEPDGSFRVETWNGAAVEASGLRQDDVVGRTPAEIFPGGPGTALEEDLRTAVETRQPFTAERESAVRGMPAAYEIVYVPLKDAGGRVERVFVTARDISERKRVELMKTEFVSTVSHELRTPLTSIAGSLGLLAEGVAGPLGDKARHLIGIAHANSLRLVRLINDILDIEKIEAGRMAFDLGPVALEPLVEDAVSGLRGYAQSYEVQVEVVSGTDATIVRGDADRLSQVATNLISNAIKFSPKGETVTVTIDVDGAAARLRVRDRGPGLPVGFRPHVFSKFAQADGSDSRRKGGTGLGLAIVKEIVERHAGSVGFVSEPGEGAEFQVRLPRMREERAASAPALDRRPCILVCEDDAIIGAILSEQLSEAGFRTILATTARSAKAAATGDVQAILVDLRLPDGHGITLIRDLRASAATATTPIIVVSAEADAGRRDARAAMLDVVAWLEKPVDVQRLSGLLRDRLRPRGGRPKILHVEDDADLCKVVTAAVAPIADVVSARSLIEARARLVDTSFDLAIIDVALGDGSGLELLADLEATTPRPTPAIIFSAHDIDGDVAPQAAAALTKSRTSLSALVDAVRRLVGPSDSTDAGPARRTGQG</sequence>
<dbReference type="PRINTS" id="PR00344">
    <property type="entry name" value="BCTRLSENSOR"/>
</dbReference>
<comment type="subcellular location">
    <subcellularLocation>
        <location evidence="2">Membrane</location>
    </subcellularLocation>
</comment>
<evidence type="ECO:0000259" key="11">
    <source>
        <dbReference type="PROSITE" id="PS50112"/>
    </source>
</evidence>
<feature type="modified residue" description="4-aspartylphosphate" evidence="7">
    <location>
        <position position="959"/>
    </location>
</feature>
<dbReference type="SUPFAM" id="SSF52172">
    <property type="entry name" value="CheY-like"/>
    <property type="match status" value="2"/>
</dbReference>
<dbReference type="PROSITE" id="PS50112">
    <property type="entry name" value="PAS"/>
    <property type="match status" value="1"/>
</dbReference>
<dbReference type="SMART" id="SM00304">
    <property type="entry name" value="HAMP"/>
    <property type="match status" value="1"/>
</dbReference>
<evidence type="ECO:0000256" key="5">
    <source>
        <dbReference type="ARBA" id="ARBA00022679"/>
    </source>
</evidence>
<dbReference type="InterPro" id="IPR003661">
    <property type="entry name" value="HisK_dim/P_dom"/>
</dbReference>
<dbReference type="EC" id="2.7.13.3" evidence="3"/>
<dbReference type="CDD" id="cd00156">
    <property type="entry name" value="REC"/>
    <property type="match status" value="1"/>
</dbReference>
<dbReference type="PROSITE" id="PS50110">
    <property type="entry name" value="RESPONSE_REGULATORY"/>
    <property type="match status" value="2"/>
</dbReference>
<dbReference type="InterPro" id="IPR003660">
    <property type="entry name" value="HAMP_dom"/>
</dbReference>
<organism evidence="14 15">
    <name type="scientific">Methylopila capsulata</name>
    <dbReference type="NCBI Taxonomy" id="61654"/>
    <lineage>
        <taxon>Bacteria</taxon>
        <taxon>Pseudomonadati</taxon>
        <taxon>Pseudomonadota</taxon>
        <taxon>Alphaproteobacteria</taxon>
        <taxon>Hyphomicrobiales</taxon>
        <taxon>Methylopilaceae</taxon>
        <taxon>Methylopila</taxon>
    </lineage>
</organism>
<dbReference type="PROSITE" id="PS50113">
    <property type="entry name" value="PAC"/>
    <property type="match status" value="1"/>
</dbReference>
<dbReference type="InterPro" id="IPR005467">
    <property type="entry name" value="His_kinase_dom"/>
</dbReference>
<feature type="transmembrane region" description="Helical" evidence="8">
    <location>
        <begin position="52"/>
        <end position="72"/>
    </location>
</feature>
<dbReference type="PROSITE" id="PS50109">
    <property type="entry name" value="HIS_KIN"/>
    <property type="match status" value="1"/>
</dbReference>
<evidence type="ECO:0000256" key="7">
    <source>
        <dbReference type="PROSITE-ProRule" id="PRU00169"/>
    </source>
</evidence>
<gene>
    <name evidence="14" type="ORF">JOD31_003602</name>
</gene>
<dbReference type="Pfam" id="PF00512">
    <property type="entry name" value="HisKA"/>
    <property type="match status" value="1"/>
</dbReference>
<dbReference type="PANTHER" id="PTHR43047:SF72">
    <property type="entry name" value="OSMOSENSING HISTIDINE PROTEIN KINASE SLN1"/>
    <property type="match status" value="1"/>
</dbReference>
<dbReference type="EMBL" id="JAFBCY010000004">
    <property type="protein sequence ID" value="MBM7853351.1"/>
    <property type="molecule type" value="Genomic_DNA"/>
</dbReference>
<evidence type="ECO:0000256" key="3">
    <source>
        <dbReference type="ARBA" id="ARBA00012438"/>
    </source>
</evidence>
<keyword evidence="4 7" id="KW-0597">Phosphoprotein</keyword>
<dbReference type="CDD" id="cd00082">
    <property type="entry name" value="HisKA"/>
    <property type="match status" value="1"/>
</dbReference>
<dbReference type="SMART" id="SM00388">
    <property type="entry name" value="HisKA"/>
    <property type="match status" value="1"/>
</dbReference>
<feature type="transmembrane region" description="Helical" evidence="8">
    <location>
        <begin position="108"/>
        <end position="127"/>
    </location>
</feature>
<feature type="domain" description="Response regulatory" evidence="10">
    <location>
        <begin position="911"/>
        <end position="1027"/>
    </location>
</feature>
<dbReference type="Pfam" id="PF08448">
    <property type="entry name" value="PAS_4"/>
    <property type="match status" value="1"/>
</dbReference>
<dbReference type="Gene3D" id="1.10.287.130">
    <property type="match status" value="1"/>
</dbReference>
<feature type="transmembrane region" description="Helical" evidence="8">
    <location>
        <begin position="199"/>
        <end position="218"/>
    </location>
</feature>
<evidence type="ECO:0000256" key="2">
    <source>
        <dbReference type="ARBA" id="ARBA00004370"/>
    </source>
</evidence>
<feature type="domain" description="PAC" evidence="12">
    <location>
        <begin position="618"/>
        <end position="673"/>
    </location>
</feature>
<comment type="caution">
    <text evidence="14">The sequence shown here is derived from an EMBL/GenBank/DDBJ whole genome shotgun (WGS) entry which is preliminary data.</text>
</comment>
<dbReference type="InterPro" id="IPR000700">
    <property type="entry name" value="PAS-assoc_C"/>
</dbReference>
<feature type="domain" description="Histidine kinase" evidence="9">
    <location>
        <begin position="677"/>
        <end position="896"/>
    </location>
</feature>
<evidence type="ECO:0000256" key="6">
    <source>
        <dbReference type="ARBA" id="ARBA00022777"/>
    </source>
</evidence>
<evidence type="ECO:0000256" key="4">
    <source>
        <dbReference type="ARBA" id="ARBA00022553"/>
    </source>
</evidence>
<dbReference type="CDD" id="cd18774">
    <property type="entry name" value="PDC2_HK_sensor"/>
    <property type="match status" value="1"/>
</dbReference>
<evidence type="ECO:0000256" key="8">
    <source>
        <dbReference type="SAM" id="Phobius"/>
    </source>
</evidence>
<comment type="catalytic activity">
    <reaction evidence="1">
        <text>ATP + protein L-histidine = ADP + protein N-phospho-L-histidine.</text>
        <dbReference type="EC" id="2.7.13.3"/>
    </reaction>
</comment>
<dbReference type="Proteomes" id="UP000758856">
    <property type="component" value="Unassembled WGS sequence"/>
</dbReference>
<accession>A0ABS2TAY1</accession>
<dbReference type="RefSeq" id="WP_204951792.1">
    <property type="nucleotide sequence ID" value="NZ_BSFF01000010.1"/>
</dbReference>
<keyword evidence="8" id="KW-1133">Transmembrane helix</keyword>
<dbReference type="InterPro" id="IPR011006">
    <property type="entry name" value="CheY-like_superfamily"/>
</dbReference>
<dbReference type="Gene3D" id="3.30.565.10">
    <property type="entry name" value="Histidine kinase-like ATPase, C-terminal domain"/>
    <property type="match status" value="1"/>
</dbReference>
<keyword evidence="6" id="KW-0418">Kinase</keyword>
<feature type="domain" description="PAS" evidence="11">
    <location>
        <begin position="545"/>
        <end position="619"/>
    </location>
</feature>
<dbReference type="PROSITE" id="PS50885">
    <property type="entry name" value="HAMP"/>
    <property type="match status" value="1"/>
</dbReference>
<dbReference type="Pfam" id="PF00072">
    <property type="entry name" value="Response_reg"/>
    <property type="match status" value="1"/>
</dbReference>
<evidence type="ECO:0000259" key="12">
    <source>
        <dbReference type="PROSITE" id="PS50113"/>
    </source>
</evidence>
<dbReference type="Gene3D" id="3.30.450.20">
    <property type="entry name" value="PAS domain"/>
    <property type="match status" value="2"/>
</dbReference>
<feature type="modified residue" description="4-aspartylphosphate" evidence="7">
    <location>
        <position position="1083"/>
    </location>
</feature>
<proteinExistence type="predicted"/>
<feature type="domain" description="Response regulatory" evidence="10">
    <location>
        <begin position="1035"/>
        <end position="1145"/>
    </location>
</feature>
<dbReference type="InterPro" id="IPR036097">
    <property type="entry name" value="HisK_dim/P_sf"/>
</dbReference>
<keyword evidence="8" id="KW-0812">Transmembrane</keyword>
<dbReference type="InterPro" id="IPR000014">
    <property type="entry name" value="PAS"/>
</dbReference>
<dbReference type="SUPFAM" id="SSF47384">
    <property type="entry name" value="Homodimeric domain of signal transducing histidine kinase"/>
    <property type="match status" value="1"/>
</dbReference>
<name>A0ABS2TAY1_9HYPH</name>
<protein>
    <recommendedName>
        <fullName evidence="3">histidine kinase</fullName>
        <ecNumber evidence="3">2.7.13.3</ecNumber>
    </recommendedName>
</protein>
<evidence type="ECO:0000256" key="1">
    <source>
        <dbReference type="ARBA" id="ARBA00000085"/>
    </source>
</evidence>
<dbReference type="InterPro" id="IPR035965">
    <property type="entry name" value="PAS-like_dom_sf"/>
</dbReference>